<proteinExistence type="predicted"/>
<name>A0ABS3FWN4_9CYAN</name>
<evidence type="ECO:0000313" key="3">
    <source>
        <dbReference type="Proteomes" id="UP000664844"/>
    </source>
</evidence>
<sequence length="88" mass="9688">MRNAEVIDLLLVYSLRRMERLSWDEFANLTPVGSDKNGQAKRSRSSSGIGGTSRLAESVLNVTPKFYGNGVYRLILTELAGTVATIVR</sequence>
<evidence type="ECO:0000313" key="2">
    <source>
        <dbReference type="EMBL" id="MBO0351543.1"/>
    </source>
</evidence>
<reference evidence="2 3" key="1">
    <citation type="submission" date="2021-03" db="EMBL/GenBank/DDBJ databases">
        <title>Metabolic Capacity of the Antarctic Cyanobacterium Phormidium pseudopriestleyi that Sustains Oxygenic Photosynthesis in the Presence of Hydrogen Sulfide.</title>
        <authorList>
            <person name="Lumian J.E."/>
            <person name="Jungblut A.D."/>
            <person name="Dillon M.L."/>
            <person name="Hawes I."/>
            <person name="Doran P.T."/>
            <person name="Mackey T.J."/>
            <person name="Dick G.J."/>
            <person name="Grettenberger C.L."/>
            <person name="Sumner D.Y."/>
        </authorList>
    </citation>
    <scope>NUCLEOTIDE SEQUENCE [LARGE SCALE GENOMIC DNA]</scope>
    <source>
        <strain evidence="2 3">FRX01</strain>
    </source>
</reference>
<feature type="region of interest" description="Disordered" evidence="1">
    <location>
        <begin position="29"/>
        <end position="52"/>
    </location>
</feature>
<dbReference type="Proteomes" id="UP000664844">
    <property type="component" value="Unassembled WGS sequence"/>
</dbReference>
<keyword evidence="3" id="KW-1185">Reference proteome</keyword>
<gene>
    <name evidence="2" type="ORF">J0895_21155</name>
</gene>
<comment type="caution">
    <text evidence="2">The sequence shown here is derived from an EMBL/GenBank/DDBJ whole genome shotgun (WGS) entry which is preliminary data.</text>
</comment>
<organism evidence="2 3">
    <name type="scientific">Phormidium pseudopriestleyi FRX01</name>
    <dbReference type="NCBI Taxonomy" id="1759528"/>
    <lineage>
        <taxon>Bacteria</taxon>
        <taxon>Bacillati</taxon>
        <taxon>Cyanobacteriota</taxon>
        <taxon>Cyanophyceae</taxon>
        <taxon>Oscillatoriophycideae</taxon>
        <taxon>Oscillatoriales</taxon>
        <taxon>Oscillatoriaceae</taxon>
        <taxon>Phormidium</taxon>
    </lineage>
</organism>
<protein>
    <submittedName>
        <fullName evidence="2">Uncharacterized protein</fullName>
    </submittedName>
</protein>
<dbReference type="EMBL" id="JAFLQW010000555">
    <property type="protein sequence ID" value="MBO0351543.1"/>
    <property type="molecule type" value="Genomic_DNA"/>
</dbReference>
<accession>A0ABS3FWN4</accession>
<evidence type="ECO:0000256" key="1">
    <source>
        <dbReference type="SAM" id="MobiDB-lite"/>
    </source>
</evidence>